<evidence type="ECO:0000256" key="1">
    <source>
        <dbReference type="ARBA" id="ARBA00004429"/>
    </source>
</evidence>
<evidence type="ECO:0000256" key="6">
    <source>
        <dbReference type="ARBA" id="ARBA00022989"/>
    </source>
</evidence>
<dbReference type="GO" id="GO:0005886">
    <property type="term" value="C:plasma membrane"/>
    <property type="evidence" value="ECO:0007669"/>
    <property type="project" value="UniProtKB-SubCell"/>
</dbReference>
<comment type="similarity">
    <text evidence="2 8">Belongs to the peptidase A24 family.</text>
</comment>
<dbReference type="RefSeq" id="WP_112884533.1">
    <property type="nucleotide sequence ID" value="NZ_QLUW01000004.1"/>
</dbReference>
<protein>
    <recommendedName>
        <fullName evidence="9">Prepilin leader peptidase/N-methyltransferase</fullName>
        <ecNumber evidence="9">2.1.1.-</ecNumber>
        <ecNumber evidence="9">3.4.23.43</ecNumber>
    </recommendedName>
</protein>
<dbReference type="EMBL" id="QLUW01000004">
    <property type="protein sequence ID" value="RAP74746.1"/>
    <property type="molecule type" value="Genomic_DNA"/>
</dbReference>
<dbReference type="InterPro" id="IPR000045">
    <property type="entry name" value="Prepilin_IV_endopep_pep"/>
</dbReference>
<keyword evidence="9" id="KW-0808">Transferase</keyword>
<dbReference type="AlphaFoldDB" id="A0A328U4G0"/>
<feature type="transmembrane region" description="Helical" evidence="10">
    <location>
        <begin position="152"/>
        <end position="168"/>
    </location>
</feature>
<dbReference type="OrthoDB" id="9789291at2"/>
<comment type="catalytic activity">
    <reaction evidence="9">
        <text>Typically cleaves a -Gly-|-Phe- bond to release an N-terminal, basic peptide of 5-8 residues from type IV prepilin, and then N-methylates the new N-terminal amino group, the methyl donor being S-adenosyl-L-methionine.</text>
        <dbReference type="EC" id="3.4.23.43"/>
    </reaction>
</comment>
<keyword evidence="3" id="KW-1003">Cell membrane</keyword>
<feature type="transmembrane region" description="Helical" evidence="10">
    <location>
        <begin position="223"/>
        <end position="240"/>
    </location>
</feature>
<keyword evidence="9" id="KW-0378">Hydrolase</keyword>
<keyword evidence="9" id="KW-0489">Methyltransferase</keyword>
<evidence type="ECO:0000313" key="14">
    <source>
        <dbReference type="Proteomes" id="UP000249260"/>
    </source>
</evidence>
<reference evidence="13 14" key="1">
    <citation type="submission" date="2018-06" db="EMBL/GenBank/DDBJ databases">
        <title>Paenibacillus montanisoli sp. nov., isolated from mountain area soil.</title>
        <authorList>
            <person name="Wu M."/>
        </authorList>
    </citation>
    <scope>NUCLEOTIDE SEQUENCE [LARGE SCALE GENOMIC DNA]</scope>
    <source>
        <strain evidence="13 14">RA17</strain>
    </source>
</reference>
<evidence type="ECO:0000256" key="2">
    <source>
        <dbReference type="ARBA" id="ARBA00005801"/>
    </source>
</evidence>
<evidence type="ECO:0000259" key="11">
    <source>
        <dbReference type="Pfam" id="PF01478"/>
    </source>
</evidence>
<keyword evidence="9" id="KW-0511">Multifunctional enzyme</keyword>
<dbReference type="PANTHER" id="PTHR30487">
    <property type="entry name" value="TYPE 4 PREPILIN-LIKE PROTEINS LEADER PEPTIDE-PROCESSING ENZYME"/>
    <property type="match status" value="1"/>
</dbReference>
<dbReference type="PANTHER" id="PTHR30487:SF0">
    <property type="entry name" value="PREPILIN LEADER PEPTIDASE_N-METHYLTRANSFERASE-RELATED"/>
    <property type="match status" value="1"/>
</dbReference>
<evidence type="ECO:0000259" key="12">
    <source>
        <dbReference type="Pfam" id="PF06750"/>
    </source>
</evidence>
<keyword evidence="14" id="KW-1185">Reference proteome</keyword>
<comment type="caution">
    <text evidence="13">The sequence shown here is derived from an EMBL/GenBank/DDBJ whole genome shotgun (WGS) entry which is preliminary data.</text>
</comment>
<name>A0A328U4G0_9BACL</name>
<organism evidence="13 14">
    <name type="scientific">Paenibacillus montanisoli</name>
    <dbReference type="NCBI Taxonomy" id="2081970"/>
    <lineage>
        <taxon>Bacteria</taxon>
        <taxon>Bacillati</taxon>
        <taxon>Bacillota</taxon>
        <taxon>Bacilli</taxon>
        <taxon>Bacillales</taxon>
        <taxon>Paenibacillaceae</taxon>
        <taxon>Paenibacillus</taxon>
    </lineage>
</organism>
<comment type="subcellular location">
    <subcellularLocation>
        <location evidence="1">Cell inner membrane</location>
        <topology evidence="1">Multi-pass membrane protein</topology>
    </subcellularLocation>
    <subcellularLocation>
        <location evidence="9">Cell membrane</location>
        <topology evidence="9">Multi-pass membrane protein</topology>
    </subcellularLocation>
</comment>
<dbReference type="GO" id="GO:0006465">
    <property type="term" value="P:signal peptide processing"/>
    <property type="evidence" value="ECO:0007669"/>
    <property type="project" value="TreeGrafter"/>
</dbReference>
<feature type="transmembrane region" description="Helical" evidence="10">
    <location>
        <begin position="75"/>
        <end position="94"/>
    </location>
</feature>
<feature type="transmembrane region" description="Helical" evidence="10">
    <location>
        <begin position="180"/>
        <end position="203"/>
    </location>
</feature>
<evidence type="ECO:0000256" key="4">
    <source>
        <dbReference type="ARBA" id="ARBA00022519"/>
    </source>
</evidence>
<dbReference type="GO" id="GO:0008168">
    <property type="term" value="F:methyltransferase activity"/>
    <property type="evidence" value="ECO:0007669"/>
    <property type="project" value="UniProtKB-KW"/>
</dbReference>
<dbReference type="Pfam" id="PF06750">
    <property type="entry name" value="A24_N_bact"/>
    <property type="match status" value="1"/>
</dbReference>
<evidence type="ECO:0000256" key="8">
    <source>
        <dbReference type="RuleBase" id="RU003793"/>
    </source>
</evidence>
<dbReference type="PRINTS" id="PR00864">
    <property type="entry name" value="PREPILNPTASE"/>
</dbReference>
<proteinExistence type="inferred from homology"/>
<feature type="transmembrane region" description="Helical" evidence="10">
    <location>
        <begin position="6"/>
        <end position="25"/>
    </location>
</feature>
<keyword evidence="7 10" id="KW-0472">Membrane</keyword>
<evidence type="ECO:0000256" key="7">
    <source>
        <dbReference type="ARBA" id="ARBA00023136"/>
    </source>
</evidence>
<dbReference type="InterPro" id="IPR050882">
    <property type="entry name" value="Prepilin_peptidase/N-MTase"/>
</dbReference>
<dbReference type="Proteomes" id="UP000249260">
    <property type="component" value="Unassembled WGS sequence"/>
</dbReference>
<dbReference type="EC" id="2.1.1.-" evidence="9"/>
<evidence type="ECO:0000256" key="9">
    <source>
        <dbReference type="RuleBase" id="RU003794"/>
    </source>
</evidence>
<evidence type="ECO:0000256" key="3">
    <source>
        <dbReference type="ARBA" id="ARBA00022475"/>
    </source>
</evidence>
<dbReference type="EC" id="3.4.23.43" evidence="9"/>
<dbReference type="InterPro" id="IPR014032">
    <property type="entry name" value="Peptidase_A24A_bac"/>
</dbReference>
<feature type="domain" description="Prepilin peptidase A24 N-terminal" evidence="12">
    <location>
        <begin position="11"/>
        <end position="90"/>
    </location>
</feature>
<dbReference type="Pfam" id="PF01478">
    <property type="entry name" value="Peptidase_A24"/>
    <property type="match status" value="1"/>
</dbReference>
<keyword evidence="6 10" id="KW-1133">Transmembrane helix</keyword>
<evidence type="ECO:0000313" key="13">
    <source>
        <dbReference type="EMBL" id="RAP74746.1"/>
    </source>
</evidence>
<keyword evidence="4" id="KW-0997">Cell inner membrane</keyword>
<evidence type="ECO:0000256" key="10">
    <source>
        <dbReference type="SAM" id="Phobius"/>
    </source>
</evidence>
<sequence>MAAIFYTYSFLIGLIAGSFYNVVGLRVPKKESIVRPGSHCSHCQRKLTIGELIPVVSYLFLKGKCKGCGHRISPIYPLIELVNAALFVAAPIILGWSSELAIAWLLISLLTIITVSDIAYMLIPDKILLFFGTIFILLRFFVQPAVAWWEPLAGAAAGFGLLLLIAILSKGGMGGGDIKLFAVLGWVLGWKLVLIAFVIAAFYGTILGLIGMIAGRVRVGKPMPFAPAIAMGTLTAYFFGERFLHWYYTIIAF</sequence>
<dbReference type="GO" id="GO:0004190">
    <property type="term" value="F:aspartic-type endopeptidase activity"/>
    <property type="evidence" value="ECO:0007669"/>
    <property type="project" value="UniProtKB-EC"/>
</dbReference>
<gene>
    <name evidence="13" type="ORF">DL346_22160</name>
</gene>
<dbReference type="Gene3D" id="1.20.120.1220">
    <property type="match status" value="1"/>
</dbReference>
<dbReference type="GO" id="GO:0032259">
    <property type="term" value="P:methylation"/>
    <property type="evidence" value="ECO:0007669"/>
    <property type="project" value="UniProtKB-KW"/>
</dbReference>
<feature type="domain" description="Prepilin type IV endopeptidase peptidase" evidence="11">
    <location>
        <begin position="104"/>
        <end position="209"/>
    </location>
</feature>
<evidence type="ECO:0000256" key="5">
    <source>
        <dbReference type="ARBA" id="ARBA00022692"/>
    </source>
</evidence>
<comment type="function">
    <text evidence="9">Plays an essential role in type IV pili and type II pseudopili formation by proteolytically removing the leader sequence from substrate proteins and subsequently monomethylating the alpha-amino group of the newly exposed N-terminal phenylalanine.</text>
</comment>
<feature type="transmembrane region" description="Helical" evidence="10">
    <location>
        <begin position="127"/>
        <end position="146"/>
    </location>
</feature>
<dbReference type="InterPro" id="IPR010627">
    <property type="entry name" value="Prepilin_pept_A24_N"/>
</dbReference>
<accession>A0A328U4G0</accession>
<feature type="transmembrane region" description="Helical" evidence="10">
    <location>
        <begin position="100"/>
        <end position="120"/>
    </location>
</feature>
<keyword evidence="9" id="KW-0645">Protease</keyword>
<keyword evidence="5 9" id="KW-0812">Transmembrane</keyword>